<feature type="non-terminal residue" evidence="2">
    <location>
        <position position="1"/>
    </location>
</feature>
<evidence type="ECO:0000313" key="3">
    <source>
        <dbReference type="Proteomes" id="UP000036947"/>
    </source>
</evidence>
<feature type="compositionally biased region" description="Polar residues" evidence="1">
    <location>
        <begin position="288"/>
        <end position="307"/>
    </location>
</feature>
<dbReference type="EMBL" id="LFRF01000118">
    <property type="protein sequence ID" value="KND85915.1"/>
    <property type="molecule type" value="Genomic_DNA"/>
</dbReference>
<feature type="compositionally biased region" description="Polar residues" evidence="1">
    <location>
        <begin position="314"/>
        <end position="328"/>
    </location>
</feature>
<feature type="compositionally biased region" description="Basic and acidic residues" evidence="1">
    <location>
        <begin position="148"/>
        <end position="157"/>
    </location>
</feature>
<proteinExistence type="predicted"/>
<feature type="compositionally biased region" description="Polar residues" evidence="1">
    <location>
        <begin position="243"/>
        <end position="263"/>
    </location>
</feature>
<gene>
    <name evidence="2" type="ORF">TOPH_09282</name>
</gene>
<dbReference type="AlphaFoldDB" id="A0A0L0MWT9"/>
<evidence type="ECO:0000256" key="1">
    <source>
        <dbReference type="SAM" id="MobiDB-lite"/>
    </source>
</evidence>
<feature type="compositionally biased region" description="Polar residues" evidence="1">
    <location>
        <begin position="164"/>
        <end position="182"/>
    </location>
</feature>
<feature type="compositionally biased region" description="Polar residues" evidence="1">
    <location>
        <begin position="190"/>
        <end position="199"/>
    </location>
</feature>
<feature type="region of interest" description="Disordered" evidence="1">
    <location>
        <begin position="237"/>
        <end position="356"/>
    </location>
</feature>
<evidence type="ECO:0000313" key="2">
    <source>
        <dbReference type="EMBL" id="KND85915.1"/>
    </source>
</evidence>
<comment type="caution">
    <text evidence="2">The sequence shown here is derived from an EMBL/GenBank/DDBJ whole genome shotgun (WGS) entry which is preliminary data.</text>
</comment>
<accession>A0A0L0MWT9</accession>
<protein>
    <submittedName>
        <fullName evidence="2">Uncharacterized protein</fullName>
    </submittedName>
</protein>
<organism evidence="2 3">
    <name type="scientific">Tolypocladium ophioglossoides (strain CBS 100239)</name>
    <name type="common">Snaketongue truffleclub</name>
    <name type="synonym">Elaphocordyceps ophioglossoides</name>
    <dbReference type="NCBI Taxonomy" id="1163406"/>
    <lineage>
        <taxon>Eukaryota</taxon>
        <taxon>Fungi</taxon>
        <taxon>Dikarya</taxon>
        <taxon>Ascomycota</taxon>
        <taxon>Pezizomycotina</taxon>
        <taxon>Sordariomycetes</taxon>
        <taxon>Hypocreomycetidae</taxon>
        <taxon>Hypocreales</taxon>
        <taxon>Ophiocordycipitaceae</taxon>
        <taxon>Tolypocladium</taxon>
    </lineage>
</organism>
<feature type="region of interest" description="Disordered" evidence="1">
    <location>
        <begin position="121"/>
        <end position="203"/>
    </location>
</feature>
<keyword evidence="3" id="KW-1185">Reference proteome</keyword>
<sequence>TTNRQHRCRQEAEVRYLLVLRRWAQAQQAVRAEQVGARRDEMALLGGGVYISAPRRTRRLFQNSHRSDTFHNRHFPQSFHLGFLTLFTICFPPISSCPSIVKMASYTSVIREESPILPSGFLWHIPPTPPSPAPNRPTTPGSSQEHPVWIEKDERHRGGLGTGASPNDESQQNGNAKSTQAARSWARPLSSGTSGSSQEDPIDVDAGFTRNYFVPLASNTRPQLKILTNGAVGPAPAGLGEATPSNGHGSSQVSGSPVTSQWRQAMLEDGRTDSSAADPPVPVPGSGESFTCESPTVESSSTRYQQFRSEETSDSATTGGDAVTSSEQACGPGNGASHRSSTTFDEWEEAEGKVRV</sequence>
<reference evidence="2 3" key="1">
    <citation type="journal article" date="2015" name="BMC Genomics">
        <title>The genome of the truffle-parasite Tolypocladium ophioglossoides and the evolution of antifungal peptaibiotics.</title>
        <authorList>
            <person name="Quandt C.A."/>
            <person name="Bushley K.E."/>
            <person name="Spatafora J.W."/>
        </authorList>
    </citation>
    <scope>NUCLEOTIDE SEQUENCE [LARGE SCALE GENOMIC DNA]</scope>
    <source>
        <strain evidence="2 3">CBS 100239</strain>
    </source>
</reference>
<name>A0A0L0MWT9_TOLOC</name>
<dbReference type="Proteomes" id="UP000036947">
    <property type="component" value="Unassembled WGS sequence"/>
</dbReference>
<feature type="compositionally biased region" description="Pro residues" evidence="1">
    <location>
        <begin position="126"/>
        <end position="137"/>
    </location>
</feature>